<name>A0A0J9E3Z9_9RHOB</name>
<comment type="caution">
    <text evidence="1">The sequence shown here is derived from an EMBL/GenBank/DDBJ whole genome shotgun (WGS) entry which is preliminary data.</text>
</comment>
<dbReference type="Proteomes" id="UP000037178">
    <property type="component" value="Unassembled WGS sequence"/>
</dbReference>
<accession>A0A0J9E3Z9</accession>
<proteinExistence type="predicted"/>
<organism evidence="1 2">
    <name type="scientific">Candidatus Rhodobacter oscarellae</name>
    <dbReference type="NCBI Taxonomy" id="1675527"/>
    <lineage>
        <taxon>Bacteria</taxon>
        <taxon>Pseudomonadati</taxon>
        <taxon>Pseudomonadota</taxon>
        <taxon>Alphaproteobacteria</taxon>
        <taxon>Rhodobacterales</taxon>
        <taxon>Rhodobacter group</taxon>
        <taxon>Rhodobacter</taxon>
    </lineage>
</organism>
<evidence type="ECO:0000313" key="2">
    <source>
        <dbReference type="Proteomes" id="UP000037178"/>
    </source>
</evidence>
<sequence>MSGRYFFPNIGTPDTLHRGAFLTYAGLALGENPGPAGTGSQLYSFGALYGVTERLQVGIGYETFDDPVAISGAPGNEIGIFDVMLQAKYQLYDTARVKVAAEASVETYSFQSDFWGTRGAPAADTVVGSLHLPVSINVTDALKVHVSPGVSFFTDNFNGVPFYGTIYQIGGGVSYRFSERAEAYATVNVPFGDGGNSIGTNGAVSNVPVWAVGGTFNVTPKVALEGYVTNGFGNTPATRVTTFFPGGDDLVLGARLSYTPGNNSSYRTSFRDVSNDMTDRQRHLQFHQGIMSGADTLDPGYVSAYGFAGPQDYGGGGVSIGLEQDFEFGLRVDRYSNDGSLGPNSQRPGVGTRVSGTVKLRILDQNNGSPFSMSALAELGTGTGTTLGTIYGSLPISYQVNDAVAVSFEPKFGNFVGSELLGATAGVNIEPWDGVELMAQAGAVDGGSGAVWSAGARVHAGFAPIAFEVQASNTIGDYGVGSLIAQEDVRYSAGVRVTLDGKSILGSLF</sequence>
<dbReference type="EMBL" id="LFTY01000002">
    <property type="protein sequence ID" value="KMW57515.1"/>
    <property type="molecule type" value="Genomic_DNA"/>
</dbReference>
<evidence type="ECO:0008006" key="3">
    <source>
        <dbReference type="Google" id="ProtNLM"/>
    </source>
</evidence>
<protein>
    <recommendedName>
        <fullName evidence="3">Porin</fullName>
    </recommendedName>
</protein>
<evidence type="ECO:0000313" key="1">
    <source>
        <dbReference type="EMBL" id="KMW57515.1"/>
    </source>
</evidence>
<reference evidence="1 2" key="1">
    <citation type="submission" date="2015-06" db="EMBL/GenBank/DDBJ databases">
        <title>Draft genome sequence of an Alphaproteobacteria species associated to the Mediterranean sponge Oscarella lobularis.</title>
        <authorList>
            <person name="Jourda C."/>
            <person name="Santini S."/>
            <person name="Claverie J.-M."/>
        </authorList>
    </citation>
    <scope>NUCLEOTIDE SEQUENCE [LARGE SCALE GENOMIC DNA]</scope>
    <source>
        <strain evidence="1">IGS</strain>
    </source>
</reference>
<keyword evidence="2" id="KW-1185">Reference proteome</keyword>
<gene>
    <name evidence="1" type="ORF">AIOL_002480</name>
</gene>
<dbReference type="AlphaFoldDB" id="A0A0J9E3Z9"/>
<dbReference type="PATRIC" id="fig|1675527.3.peg.2602"/>
<dbReference type="STRING" id="1675527.AIOL_002480"/>